<keyword evidence="1" id="KW-1133">Transmembrane helix</keyword>
<accession>A0A0J9S4U7</accession>
<name>A0A0J9S4U7_PLAVI</name>
<protein>
    <recommendedName>
        <fullName evidence="4">Variable surface protein</fullName>
    </recommendedName>
</protein>
<keyword evidence="1" id="KW-0812">Transmembrane</keyword>
<dbReference type="EMBL" id="KQ234376">
    <property type="protein sequence ID" value="KMZ77736.1"/>
    <property type="molecule type" value="Genomic_DNA"/>
</dbReference>
<dbReference type="AlphaFoldDB" id="A0A0J9S4U7"/>
<dbReference type="Proteomes" id="UP000053562">
    <property type="component" value="Unassembled WGS sequence"/>
</dbReference>
<gene>
    <name evidence="2" type="ORF">PVIIG_00425</name>
</gene>
<organism evidence="2 3">
    <name type="scientific">Plasmodium vivax India VII</name>
    <dbReference type="NCBI Taxonomy" id="1077284"/>
    <lineage>
        <taxon>Eukaryota</taxon>
        <taxon>Sar</taxon>
        <taxon>Alveolata</taxon>
        <taxon>Apicomplexa</taxon>
        <taxon>Aconoidasida</taxon>
        <taxon>Haemosporida</taxon>
        <taxon>Plasmodiidae</taxon>
        <taxon>Plasmodium</taxon>
        <taxon>Plasmodium (Plasmodium)</taxon>
    </lineage>
</organism>
<evidence type="ECO:0000256" key="1">
    <source>
        <dbReference type="SAM" id="Phobius"/>
    </source>
</evidence>
<evidence type="ECO:0000313" key="2">
    <source>
        <dbReference type="EMBL" id="KMZ77736.1"/>
    </source>
</evidence>
<reference evidence="2 3" key="1">
    <citation type="submission" date="2011-08" db="EMBL/GenBank/DDBJ databases">
        <title>The Genome Sequence of Plasmodium vivax India VII.</title>
        <authorList>
            <consortium name="The Broad Institute Genome Sequencing Platform"/>
            <consortium name="The Broad Institute Genome Sequencing Center for Infectious Disease"/>
            <person name="Neafsey D."/>
            <person name="Carlton J."/>
            <person name="Barnwell J."/>
            <person name="Collins W."/>
            <person name="Escalante A."/>
            <person name="Mullikin J."/>
            <person name="Saul A."/>
            <person name="Guigo R."/>
            <person name="Camara F."/>
            <person name="Young S.K."/>
            <person name="Zeng Q."/>
            <person name="Gargeya S."/>
            <person name="Fitzgerald M."/>
            <person name="Haas B."/>
            <person name="Abouelleil A."/>
            <person name="Alvarado L."/>
            <person name="Arachchi H.M."/>
            <person name="Berlin A."/>
            <person name="Brown A."/>
            <person name="Chapman S.B."/>
            <person name="Chen Z."/>
            <person name="Dunbar C."/>
            <person name="Freedman E."/>
            <person name="Gearin G."/>
            <person name="Gellesch M."/>
            <person name="Goldberg J."/>
            <person name="Griggs A."/>
            <person name="Gujja S."/>
            <person name="Heiman D."/>
            <person name="Howarth C."/>
            <person name="Larson L."/>
            <person name="Lui A."/>
            <person name="MacDonald P.J.P."/>
            <person name="Montmayeur A."/>
            <person name="Murphy C."/>
            <person name="Neiman D."/>
            <person name="Pearson M."/>
            <person name="Priest M."/>
            <person name="Roberts A."/>
            <person name="Saif S."/>
            <person name="Shea T."/>
            <person name="Shenoy N."/>
            <person name="Sisk P."/>
            <person name="Stolte C."/>
            <person name="Sykes S."/>
            <person name="Wortman J."/>
            <person name="Nusbaum C."/>
            <person name="Birren B."/>
        </authorList>
    </citation>
    <scope>NUCLEOTIDE SEQUENCE [LARGE SCALE GENOMIC DNA]</scope>
    <source>
        <strain evidence="2 3">India VII</strain>
    </source>
</reference>
<proteinExistence type="predicted"/>
<keyword evidence="1" id="KW-0472">Membrane</keyword>
<evidence type="ECO:0000313" key="3">
    <source>
        <dbReference type="Proteomes" id="UP000053562"/>
    </source>
</evidence>
<evidence type="ECO:0008006" key="4">
    <source>
        <dbReference type="Google" id="ProtNLM"/>
    </source>
</evidence>
<feature type="transmembrane region" description="Helical" evidence="1">
    <location>
        <begin position="314"/>
        <end position="333"/>
    </location>
</feature>
<sequence length="340" mass="40953">MNFWLNYKLSSFAYNESQKLKFYQVLASKYSTFKAEGILKNKMSVMDDKYFNNMSIVYNVYKMLYGTPDIKIPKCDDFLENFKKLYNEGLKKCYMDGDINLSKELEKFKYYYMKKDLNNVNSCIKNNIPTLPKLSLFEPENKTKLKTCDNASELLHTKYKYSVDRLPNIEDAHYNNLKDLILVHYNLLLEYKENEQNFLMMKILHQFFQYCNENKINMKLSLCMKEFIKEYYDKYKSEYKEIFGECKNELNSKEHRRLYKICKNKFKNDLYLIETNPENYINQQEVYIKNLSPLELMIMQAKAMFLDSEAMSRYLPTIMSTIVAIVVCFFFLYKVHKNYI</sequence>